<dbReference type="GO" id="GO:0005737">
    <property type="term" value="C:cytoplasm"/>
    <property type="evidence" value="ECO:0007669"/>
    <property type="project" value="TreeGrafter"/>
</dbReference>
<reference evidence="2 3" key="1">
    <citation type="submission" date="2013-08" db="EMBL/GenBank/DDBJ databases">
        <authorList>
            <person name="Weinstock G."/>
            <person name="Sodergren E."/>
            <person name="Wylie T."/>
            <person name="Fulton L."/>
            <person name="Fulton R."/>
            <person name="Fronick C."/>
            <person name="O'Laughlin M."/>
            <person name="Godfrey J."/>
            <person name="Miner T."/>
            <person name="Herter B."/>
            <person name="Appelbaum E."/>
            <person name="Cordes M."/>
            <person name="Lek S."/>
            <person name="Wollam A."/>
            <person name="Pepin K.H."/>
            <person name="Palsikar V.B."/>
            <person name="Mitreva M."/>
            <person name="Wilson R.K."/>
        </authorList>
    </citation>
    <scope>NUCLEOTIDE SEQUENCE [LARGE SCALE GENOMIC DNA]</scope>
    <source>
        <strain evidence="2 3">ATCC BAA-474</strain>
    </source>
</reference>
<dbReference type="InterPro" id="IPR029062">
    <property type="entry name" value="Class_I_gatase-like"/>
</dbReference>
<dbReference type="PANTHER" id="PTHR48094">
    <property type="entry name" value="PROTEIN/NUCLEIC ACID DEGLYCASE DJ-1-RELATED"/>
    <property type="match status" value="1"/>
</dbReference>
<evidence type="ECO:0000313" key="2">
    <source>
        <dbReference type="EMBL" id="ERT68297.1"/>
    </source>
</evidence>
<evidence type="ECO:0000313" key="3">
    <source>
        <dbReference type="Proteomes" id="UP000017081"/>
    </source>
</evidence>
<accession>U7V9C1</accession>
<sequence length="172" mass="18819">MKKKVLFIIPPERFNEEELIKPKNILVNKGIDVVISSTVTGEITGDYEGTVISSAIFSNLNPSDFDIISVIGGSGTIDYLWENPSLINYLKEAYNKNIIISGICAGAVAIAETNLLTNRTATCYPIDIMINKLIKHNVNYLEKNVVVHSDIVTSNGPDGAEDFGLALLNLYL</sequence>
<dbReference type="EMBL" id="AXZF01000068">
    <property type="protein sequence ID" value="ERT68297.1"/>
    <property type="molecule type" value="Genomic_DNA"/>
</dbReference>
<dbReference type="Proteomes" id="UP000017081">
    <property type="component" value="Unassembled WGS sequence"/>
</dbReference>
<gene>
    <name evidence="2" type="ORF">HMPREF0202_01812</name>
</gene>
<proteinExistence type="predicted"/>
<keyword evidence="3" id="KW-1185">Reference proteome</keyword>
<dbReference type="Pfam" id="PF01965">
    <property type="entry name" value="DJ-1_PfpI"/>
    <property type="match status" value="1"/>
</dbReference>
<dbReference type="STRING" id="1319815.HMPREF0202_01812"/>
<dbReference type="RefSeq" id="WP_023051348.1">
    <property type="nucleotide sequence ID" value="NZ_CP173060.2"/>
</dbReference>
<dbReference type="eggNOG" id="COG0693">
    <property type="taxonomic scope" value="Bacteria"/>
</dbReference>
<dbReference type="PANTHER" id="PTHR48094:SF12">
    <property type="entry name" value="PARKINSON DISEASE PROTEIN 7 HOMOLOG"/>
    <property type="match status" value="1"/>
</dbReference>
<dbReference type="SUPFAM" id="SSF52317">
    <property type="entry name" value="Class I glutamine amidotransferase-like"/>
    <property type="match status" value="1"/>
</dbReference>
<evidence type="ECO:0000259" key="1">
    <source>
        <dbReference type="Pfam" id="PF01965"/>
    </source>
</evidence>
<feature type="domain" description="DJ-1/PfpI" evidence="1">
    <location>
        <begin position="3"/>
        <end position="169"/>
    </location>
</feature>
<dbReference type="AlphaFoldDB" id="U7V9C1"/>
<dbReference type="InterPro" id="IPR050325">
    <property type="entry name" value="Prot/Nucl_acid_deglycase"/>
</dbReference>
<dbReference type="HOGENOM" id="CLU_000445_44_4_0"/>
<dbReference type="Gene3D" id="3.40.50.880">
    <property type="match status" value="1"/>
</dbReference>
<comment type="caution">
    <text evidence="2">The sequence shown here is derived from an EMBL/GenBank/DDBJ whole genome shotgun (WGS) entry which is preliminary data.</text>
</comment>
<protein>
    <recommendedName>
        <fullName evidence="1">DJ-1/PfpI domain-containing protein</fullName>
    </recommendedName>
</protein>
<organism evidence="2 3">
    <name type="scientific">Cetobacterium somerae ATCC BAA-474</name>
    <dbReference type="NCBI Taxonomy" id="1319815"/>
    <lineage>
        <taxon>Bacteria</taxon>
        <taxon>Fusobacteriati</taxon>
        <taxon>Fusobacteriota</taxon>
        <taxon>Fusobacteriia</taxon>
        <taxon>Fusobacteriales</taxon>
        <taxon>Fusobacteriaceae</taxon>
        <taxon>Cetobacterium</taxon>
    </lineage>
</organism>
<name>U7V9C1_9FUSO</name>
<dbReference type="InterPro" id="IPR002818">
    <property type="entry name" value="DJ-1/PfpI"/>
</dbReference>